<evidence type="ECO:0000313" key="1">
    <source>
        <dbReference type="EMBL" id="SMD36772.1"/>
    </source>
</evidence>
<reference evidence="1 2" key="1">
    <citation type="submission" date="2017-04" db="EMBL/GenBank/DDBJ databases">
        <authorList>
            <person name="Afonso C.L."/>
            <person name="Miller P.J."/>
            <person name="Scott M.A."/>
            <person name="Spackman E."/>
            <person name="Goraichik I."/>
            <person name="Dimitrov K.M."/>
            <person name="Suarez D.L."/>
            <person name="Swayne D.E."/>
        </authorList>
    </citation>
    <scope>NUCLEOTIDE SEQUENCE [LARGE SCALE GENOMIC DNA]</scope>
    <source>
        <strain evidence="1 2">DSM 26133</strain>
    </source>
</reference>
<dbReference type="SUPFAM" id="SSF49464">
    <property type="entry name" value="Carboxypeptidase regulatory domain-like"/>
    <property type="match status" value="1"/>
</dbReference>
<dbReference type="InterPro" id="IPR008969">
    <property type="entry name" value="CarboxyPept-like_regulatory"/>
</dbReference>
<dbReference type="Proteomes" id="UP000192472">
    <property type="component" value="Unassembled WGS sequence"/>
</dbReference>
<evidence type="ECO:0000313" key="2">
    <source>
        <dbReference type="Proteomes" id="UP000192472"/>
    </source>
</evidence>
<protein>
    <recommendedName>
        <fullName evidence="3">CarboxypepD_reg-like domain-containing protein</fullName>
    </recommendedName>
</protein>
<keyword evidence="2" id="KW-1185">Reference proteome</keyword>
<dbReference type="AlphaFoldDB" id="A0A1W2GJW4"/>
<organism evidence="1 2">
    <name type="scientific">Reichenbachiella faecimaris</name>
    <dbReference type="NCBI Taxonomy" id="692418"/>
    <lineage>
        <taxon>Bacteria</taxon>
        <taxon>Pseudomonadati</taxon>
        <taxon>Bacteroidota</taxon>
        <taxon>Cytophagia</taxon>
        <taxon>Cytophagales</taxon>
        <taxon>Reichenbachiellaceae</taxon>
        <taxon>Reichenbachiella</taxon>
    </lineage>
</organism>
<accession>A0A1W2GJW4</accession>
<dbReference type="Gene3D" id="2.60.40.1120">
    <property type="entry name" value="Carboxypeptidase-like, regulatory domain"/>
    <property type="match status" value="1"/>
</dbReference>
<gene>
    <name evidence="1" type="ORF">SAMN04488029_3058</name>
</gene>
<evidence type="ECO:0008006" key="3">
    <source>
        <dbReference type="Google" id="ProtNLM"/>
    </source>
</evidence>
<dbReference type="EMBL" id="FWYF01000003">
    <property type="protein sequence ID" value="SMD36772.1"/>
    <property type="molecule type" value="Genomic_DNA"/>
</dbReference>
<name>A0A1W2GJW4_REIFA</name>
<dbReference type="STRING" id="692418.SAMN04488029_3058"/>
<sequence>MDVLNKLRLVLLLFICWNTLSAQELSKQLITIEFEHVTLNEALIQINALDQVRLSYNPDHISKEKWIDESFENKSLDAILKTLLGSEFEIKYRGSYIIIQPKKEEVKKKHPIKLSGQVTDAETGEVIKDVTIYEVNKLDATLTNDRGQFDLVVQAKTEYLTFAVSREHYQDTIIQVRDASEMSVSLKPEKKEKTSIVDRFEIETKKLVQFFAPKESRKNARNVKMDEERFFQFSLVPMIGTNGKLSGQVTNKLSVNLLAGYAHGVKGVELGGFYNIDRRGMTGLQMGGFGNAVGEESHGVQLAGFLNTTKGYTNGVQAAGFLNVVTDDVKGVQAAGFVNISKKVEGVQAAGYVNLATQELRGVQASGFVNLAKSINGTQATGFVNVTKKVEGVQIAGFLNVTKKLKGVQLGIVNIADTVERGVPIGLFSFVKSGLHQFGVEHNEFMPYQVSFRSGLHQFYSVLSVSIDPSKDNLWSYGLGFGSQFSLKKKWYGNLELVAHSIQNPQRDQEEDDFNLLNRLNLNVGYQMGKHLSINAGPSLNLYLTKVYDPVTDTYGDLDQSGFYESTSDDLHLSAWVGYAVSLRF</sequence>
<proteinExistence type="predicted"/>
<dbReference type="RefSeq" id="WP_084373698.1">
    <property type="nucleotide sequence ID" value="NZ_FWYF01000003.1"/>
</dbReference>
<dbReference type="OrthoDB" id="5505971at2"/>